<dbReference type="eggNOG" id="KOG0039">
    <property type="taxonomic scope" value="Eukaryota"/>
</dbReference>
<organism evidence="17 18">
    <name type="scientific">Botryosphaeria parva (strain UCR-NP2)</name>
    <name type="common">Grapevine canker fungus</name>
    <name type="synonym">Neofusicoccum parvum</name>
    <dbReference type="NCBI Taxonomy" id="1287680"/>
    <lineage>
        <taxon>Eukaryota</taxon>
        <taxon>Fungi</taxon>
        <taxon>Dikarya</taxon>
        <taxon>Ascomycota</taxon>
        <taxon>Pezizomycotina</taxon>
        <taxon>Dothideomycetes</taxon>
        <taxon>Dothideomycetes incertae sedis</taxon>
        <taxon>Botryosphaeriales</taxon>
        <taxon>Botryosphaeriaceae</taxon>
        <taxon>Neofusicoccum</taxon>
    </lineage>
</organism>
<dbReference type="Pfam" id="PF01794">
    <property type="entry name" value="Ferric_reduct"/>
    <property type="match status" value="1"/>
</dbReference>
<evidence type="ECO:0000256" key="9">
    <source>
        <dbReference type="ARBA" id="ARBA00023002"/>
    </source>
</evidence>
<feature type="transmembrane region" description="Helical" evidence="15">
    <location>
        <begin position="282"/>
        <end position="301"/>
    </location>
</feature>
<dbReference type="GO" id="GO:0052851">
    <property type="term" value="F:ferric-chelate reductase (NADPH) activity"/>
    <property type="evidence" value="ECO:0007669"/>
    <property type="project" value="UniProtKB-EC"/>
</dbReference>
<evidence type="ECO:0000256" key="4">
    <source>
        <dbReference type="ARBA" id="ARBA00022448"/>
    </source>
</evidence>
<evidence type="ECO:0000313" key="18">
    <source>
        <dbReference type="Proteomes" id="UP000013521"/>
    </source>
</evidence>
<dbReference type="GO" id="GO:0006826">
    <property type="term" value="P:iron ion transport"/>
    <property type="evidence" value="ECO:0007669"/>
    <property type="project" value="UniProtKB-ARBA"/>
</dbReference>
<keyword evidence="6 15" id="KW-0812">Transmembrane</keyword>
<dbReference type="CDD" id="cd06186">
    <property type="entry name" value="NOX_Duox_like_FAD_NADP"/>
    <property type="match status" value="1"/>
</dbReference>
<dbReference type="PROSITE" id="PS51384">
    <property type="entry name" value="FAD_FR"/>
    <property type="match status" value="1"/>
</dbReference>
<feature type="region of interest" description="Disordered" evidence="14">
    <location>
        <begin position="645"/>
        <end position="670"/>
    </location>
</feature>
<dbReference type="Pfam" id="PF08022">
    <property type="entry name" value="FAD_binding_8"/>
    <property type="match status" value="1"/>
</dbReference>
<name>R1ETH6_BOTPV</name>
<dbReference type="SFLD" id="SFLDS00052">
    <property type="entry name" value="Ferric_Reductase_Domain"/>
    <property type="match status" value="1"/>
</dbReference>
<dbReference type="KEGG" id="npa:UCRNP2_2352"/>
<gene>
    <name evidence="17" type="ORF">UCRNP2_2352</name>
</gene>
<keyword evidence="9" id="KW-0560">Oxidoreductase</keyword>
<comment type="similarity">
    <text evidence="2">Belongs to the ferric reductase (FRE) family.</text>
</comment>
<evidence type="ECO:0000256" key="12">
    <source>
        <dbReference type="ARBA" id="ARBA00023180"/>
    </source>
</evidence>
<dbReference type="Gene3D" id="3.40.50.80">
    <property type="entry name" value="Nucleotide-binding domain of ferredoxin-NADP reductase (FNR) module"/>
    <property type="match status" value="1"/>
</dbReference>
<evidence type="ECO:0000313" key="17">
    <source>
        <dbReference type="EMBL" id="EOD50882.1"/>
    </source>
</evidence>
<feature type="transmembrane region" description="Helical" evidence="15">
    <location>
        <begin position="231"/>
        <end position="250"/>
    </location>
</feature>
<feature type="compositionally biased region" description="Basic and acidic residues" evidence="14">
    <location>
        <begin position="563"/>
        <end position="575"/>
    </location>
</feature>
<dbReference type="EMBL" id="KB915925">
    <property type="protein sequence ID" value="EOD50882.1"/>
    <property type="molecule type" value="Genomic_DNA"/>
</dbReference>
<dbReference type="Proteomes" id="UP000013521">
    <property type="component" value="Unassembled WGS sequence"/>
</dbReference>
<dbReference type="SFLD" id="SFLDG01168">
    <property type="entry name" value="Ferric_reductase_subgroup_(FRE"/>
    <property type="match status" value="1"/>
</dbReference>
<evidence type="ECO:0000256" key="13">
    <source>
        <dbReference type="ARBA" id="ARBA00048483"/>
    </source>
</evidence>
<feature type="transmembrane region" description="Helical" evidence="15">
    <location>
        <begin position="193"/>
        <end position="211"/>
    </location>
</feature>
<dbReference type="OMA" id="FVWVIKS"/>
<feature type="transmembrane region" description="Helical" evidence="15">
    <location>
        <begin position="40"/>
        <end position="62"/>
    </location>
</feature>
<feature type="region of interest" description="Disordered" evidence="14">
    <location>
        <begin position="549"/>
        <end position="575"/>
    </location>
</feature>
<evidence type="ECO:0000256" key="3">
    <source>
        <dbReference type="ARBA" id="ARBA00012668"/>
    </source>
</evidence>
<evidence type="ECO:0000259" key="16">
    <source>
        <dbReference type="PROSITE" id="PS51384"/>
    </source>
</evidence>
<proteinExistence type="inferred from homology"/>
<dbReference type="InterPro" id="IPR017927">
    <property type="entry name" value="FAD-bd_FR_type"/>
</dbReference>
<evidence type="ECO:0000256" key="5">
    <source>
        <dbReference type="ARBA" id="ARBA00022475"/>
    </source>
</evidence>
<dbReference type="SUPFAM" id="SSF52343">
    <property type="entry name" value="Ferredoxin reductase-like, C-terminal NADP-linked domain"/>
    <property type="match status" value="1"/>
</dbReference>
<reference evidence="18" key="1">
    <citation type="journal article" date="2013" name="Genome Announc.">
        <title>Draft genome sequence of Neofusicoccum parvum isolate UCR-NP2, a fungal vascular pathogen associated with grapevine cankers.</title>
        <authorList>
            <person name="Blanco-Ulate B."/>
            <person name="Rolshausen P."/>
            <person name="Cantu D."/>
        </authorList>
    </citation>
    <scope>NUCLEOTIDE SEQUENCE [LARGE SCALE GENOMIC DNA]</scope>
    <source>
        <strain evidence="18">UCR-NP2</strain>
    </source>
</reference>
<feature type="domain" description="FAD-binding FR-type" evidence="16">
    <location>
        <begin position="324"/>
        <end position="435"/>
    </location>
</feature>
<dbReference type="GO" id="GO:0015677">
    <property type="term" value="P:copper ion import"/>
    <property type="evidence" value="ECO:0007669"/>
    <property type="project" value="TreeGrafter"/>
</dbReference>
<dbReference type="EC" id="1.16.1.9" evidence="3"/>
<dbReference type="Gene3D" id="2.40.30.10">
    <property type="entry name" value="Translation factors"/>
    <property type="match status" value="1"/>
</dbReference>
<dbReference type="GO" id="GO:0005886">
    <property type="term" value="C:plasma membrane"/>
    <property type="evidence" value="ECO:0007669"/>
    <property type="project" value="UniProtKB-SubCell"/>
</dbReference>
<dbReference type="InterPro" id="IPR013112">
    <property type="entry name" value="FAD-bd_8"/>
</dbReference>
<dbReference type="InterPro" id="IPR017938">
    <property type="entry name" value="Riboflavin_synthase-like_b-brl"/>
</dbReference>
<sequence>MNVRRHEHDSGMDMDMDMGGMDMGSSSVAGVPSLDYLMQYYWAVVGTFIGIATLVNAANILICRQRLSAARRGHTKPAKPEVLILRVNATVTAIIREASNASLAPPLISKGHRIRLPTVGKTSIVAANLVTILVLCFYKFDLNDQWSFEDIAYRVGCISLAQLPLILLLAGKNNIVGWLTGTSYERLNWLHRWAARCLLLTVTIHMGYWFADWAPYNYIGRKIKTDPITQNGLISWVLLLWIVISSVAPIRGWKYEVFVIQHLGSMAAFLAFVYMHVSSWPLYVRIYVWIPIALVCFDRFVRSMWVLYTNLSLFHPKQRRQGQMSSVWACRASFTPLSHDTTRITIHNPPVSWTPGQHVFLSCHTVVPLQSHPFTIASIPEDGRMEFYVKSEKGATARFFRHAEKLHLSLTPGSSREKERKAVAIDGPYGRMRPLRQFDSVVLFAGSTGATFTIPLLRDIVAHWKKQQQGDTEHSSFSSASPLAKLLPAGAVTRKVRFVWVVKSRGQLSWFATQLSRVAEDVAALRQEAGLDVEVEMTVYVTCDPSFTDDRKPTASTNTPGPARHDNARDPDEKGLLKQSAAVRELEDSSYASSFSDDNAKPSTTVACGPDGTCCCQTTVADEDSSDAIEPVICECCSGNRPVNPPTAKPSNVAANATSPTTTTSSISSVSPADLLHPSISLLSGRPHLEAVTRRVLEQALGETGVAVD</sequence>
<dbReference type="OrthoDB" id="3944240at2759"/>
<keyword evidence="8 15" id="KW-1133">Transmembrane helix</keyword>
<keyword evidence="5" id="KW-1003">Cell membrane</keyword>
<dbReference type="GO" id="GO:0006879">
    <property type="term" value="P:intracellular iron ion homeostasis"/>
    <property type="evidence" value="ECO:0007669"/>
    <property type="project" value="TreeGrafter"/>
</dbReference>
<evidence type="ECO:0000256" key="8">
    <source>
        <dbReference type="ARBA" id="ARBA00022989"/>
    </source>
</evidence>
<dbReference type="SUPFAM" id="SSF63380">
    <property type="entry name" value="Riboflavin synthase domain-like"/>
    <property type="match status" value="1"/>
</dbReference>
<evidence type="ECO:0000256" key="11">
    <source>
        <dbReference type="ARBA" id="ARBA00023136"/>
    </source>
</evidence>
<feature type="transmembrane region" description="Helical" evidence="15">
    <location>
        <begin position="257"/>
        <end position="276"/>
    </location>
</feature>
<dbReference type="AlphaFoldDB" id="R1ETH6"/>
<evidence type="ECO:0000256" key="10">
    <source>
        <dbReference type="ARBA" id="ARBA00023065"/>
    </source>
</evidence>
<keyword evidence="12" id="KW-0325">Glycoprotein</keyword>
<evidence type="ECO:0000256" key="7">
    <source>
        <dbReference type="ARBA" id="ARBA00022982"/>
    </source>
</evidence>
<dbReference type="InterPro" id="IPR051410">
    <property type="entry name" value="Ferric/Cupric_Reductase"/>
</dbReference>
<dbReference type="InterPro" id="IPR013130">
    <property type="entry name" value="Fe3_Rdtase_TM_dom"/>
</dbReference>
<dbReference type="InterPro" id="IPR013121">
    <property type="entry name" value="Fe_red_NAD-bd_6"/>
</dbReference>
<evidence type="ECO:0000256" key="6">
    <source>
        <dbReference type="ARBA" id="ARBA00022692"/>
    </source>
</evidence>
<dbReference type="Pfam" id="PF08030">
    <property type="entry name" value="NAD_binding_6"/>
    <property type="match status" value="1"/>
</dbReference>
<dbReference type="PANTHER" id="PTHR32361:SF9">
    <property type="entry name" value="FERRIC REDUCTASE TRANSMEMBRANE COMPONENT 3-RELATED"/>
    <property type="match status" value="1"/>
</dbReference>
<evidence type="ECO:0000256" key="1">
    <source>
        <dbReference type="ARBA" id="ARBA00004651"/>
    </source>
</evidence>
<dbReference type="InterPro" id="IPR039261">
    <property type="entry name" value="FNR_nucleotide-bd"/>
</dbReference>
<evidence type="ECO:0000256" key="2">
    <source>
        <dbReference type="ARBA" id="ARBA00006278"/>
    </source>
</evidence>
<keyword evidence="4" id="KW-0813">Transport</keyword>
<feature type="compositionally biased region" description="Low complexity" evidence="14">
    <location>
        <begin position="651"/>
        <end position="670"/>
    </location>
</feature>
<dbReference type="HOGENOM" id="CLU_010365_6_0_1"/>
<keyword evidence="10" id="KW-0406">Ion transport</keyword>
<comment type="subcellular location">
    <subcellularLocation>
        <location evidence="1">Cell membrane</location>
        <topology evidence="1">Multi-pass membrane protein</topology>
    </subcellularLocation>
</comment>
<dbReference type="PANTHER" id="PTHR32361">
    <property type="entry name" value="FERRIC/CUPRIC REDUCTASE TRANSMEMBRANE COMPONENT"/>
    <property type="match status" value="1"/>
</dbReference>
<keyword evidence="7" id="KW-0249">Electron transport</keyword>
<feature type="transmembrane region" description="Helical" evidence="15">
    <location>
        <begin position="119"/>
        <end position="140"/>
    </location>
</feature>
<evidence type="ECO:0000256" key="14">
    <source>
        <dbReference type="SAM" id="MobiDB-lite"/>
    </source>
</evidence>
<accession>R1ETH6</accession>
<keyword evidence="11 15" id="KW-0472">Membrane</keyword>
<evidence type="ECO:0000256" key="15">
    <source>
        <dbReference type="SAM" id="Phobius"/>
    </source>
</evidence>
<protein>
    <recommendedName>
        <fullName evidence="3">ferric-chelate reductase (NADPH)</fullName>
        <ecNumber evidence="3">1.16.1.9</ecNumber>
    </recommendedName>
</protein>
<comment type="catalytic activity">
    <reaction evidence="13">
        <text>2 a Fe(II)-siderophore + NADP(+) + H(+) = 2 a Fe(III)-siderophore + NADPH</text>
        <dbReference type="Rhea" id="RHEA:28795"/>
        <dbReference type="Rhea" id="RHEA-COMP:11342"/>
        <dbReference type="Rhea" id="RHEA-COMP:11344"/>
        <dbReference type="ChEBI" id="CHEBI:15378"/>
        <dbReference type="ChEBI" id="CHEBI:29033"/>
        <dbReference type="ChEBI" id="CHEBI:29034"/>
        <dbReference type="ChEBI" id="CHEBI:57783"/>
        <dbReference type="ChEBI" id="CHEBI:58349"/>
        <dbReference type="EC" id="1.16.1.9"/>
    </reaction>
</comment>